<evidence type="ECO:0000259" key="2">
    <source>
        <dbReference type="Pfam" id="PF26566"/>
    </source>
</evidence>
<feature type="transmembrane region" description="Helical" evidence="1">
    <location>
        <begin position="37"/>
        <end position="57"/>
    </location>
</feature>
<evidence type="ECO:0000313" key="4">
    <source>
        <dbReference type="Proteomes" id="UP000198963"/>
    </source>
</evidence>
<dbReference type="Pfam" id="PF26566">
    <property type="entry name" value="PH_40"/>
    <property type="match status" value="1"/>
</dbReference>
<keyword evidence="1" id="KW-0472">Membrane</keyword>
<evidence type="ECO:0000313" key="3">
    <source>
        <dbReference type="EMBL" id="SDT05393.1"/>
    </source>
</evidence>
<dbReference type="EMBL" id="LT629774">
    <property type="protein sequence ID" value="SDT05393.1"/>
    <property type="molecule type" value="Genomic_DNA"/>
</dbReference>
<feature type="transmembrane region" description="Helical" evidence="1">
    <location>
        <begin position="7"/>
        <end position="25"/>
    </location>
</feature>
<keyword evidence="1" id="KW-0812">Transmembrane</keyword>
<gene>
    <name evidence="3" type="ORF">SAMN04489797_3129</name>
</gene>
<sequence>MKILLRENIYFVIGTIIITPIYYYLRKGEQFVLDLLFVKIMSVIFLIYNLPNFIIYLDYYKENKNTKINIDTENNSIGIVENGISKQYKITEIKSSIYHLGIYYKNRIDNAMRWKMINSDLAYWDLEFKNGDRYYISNLLVDFLHDNPIVDNTKYRFRMFQYINKSDSKEAVELKQVEEKNRTEKFVEKFQSKSESELNEILNNKSKYQKEAVKAVEIIMKNKNVG</sequence>
<dbReference type="AlphaFoldDB" id="A0A1H1X7X2"/>
<keyword evidence="4" id="KW-1185">Reference proteome</keyword>
<keyword evidence="1" id="KW-1133">Transmembrane helix</keyword>
<feature type="domain" description="PH" evidence="2">
    <location>
        <begin position="10"/>
        <end position="142"/>
    </location>
</feature>
<reference evidence="3 4" key="1">
    <citation type="submission" date="2016-10" db="EMBL/GenBank/DDBJ databases">
        <authorList>
            <person name="Varghese N."/>
            <person name="Submissions S."/>
        </authorList>
    </citation>
    <scope>NUCLEOTIDE SEQUENCE [LARGE SCALE GENOMIC DNA]</scope>
    <source>
        <strain evidence="3 4">RHA_55</strain>
    </source>
</reference>
<evidence type="ECO:0000256" key="1">
    <source>
        <dbReference type="SAM" id="Phobius"/>
    </source>
</evidence>
<proteinExistence type="predicted"/>
<organism evidence="3 4">
    <name type="scientific">Winogradskyella sediminis</name>
    <dbReference type="NCBI Taxonomy" id="1382466"/>
    <lineage>
        <taxon>Bacteria</taxon>
        <taxon>Pseudomonadati</taxon>
        <taxon>Bacteroidota</taxon>
        <taxon>Flavobacteriia</taxon>
        <taxon>Flavobacteriales</taxon>
        <taxon>Flavobacteriaceae</taxon>
        <taxon>Winogradskyella</taxon>
    </lineage>
</organism>
<accession>A0A1H1X7X2</accession>
<dbReference type="InterPro" id="IPR058916">
    <property type="entry name" value="PH_40"/>
</dbReference>
<name>A0A1H1X7X2_9FLAO</name>
<protein>
    <recommendedName>
        <fullName evidence="2">PH domain-containing protein</fullName>
    </recommendedName>
</protein>
<dbReference type="STRING" id="1249933.SAMN04489797_3129"/>
<dbReference type="Proteomes" id="UP000198963">
    <property type="component" value="Chromosome I"/>
</dbReference>